<reference evidence="2" key="2">
    <citation type="submission" date="2015-01" db="EMBL/GenBank/DDBJ databases">
        <title>Evolutionary Origins and Diversification of the Mycorrhizal Mutualists.</title>
        <authorList>
            <consortium name="DOE Joint Genome Institute"/>
            <consortium name="Mycorrhizal Genomics Consortium"/>
            <person name="Kohler A."/>
            <person name="Kuo A."/>
            <person name="Nagy L.G."/>
            <person name="Floudas D."/>
            <person name="Copeland A."/>
            <person name="Barry K.W."/>
            <person name="Cichocki N."/>
            <person name="Veneault-Fourrey C."/>
            <person name="LaButti K."/>
            <person name="Lindquist E.A."/>
            <person name="Lipzen A."/>
            <person name="Lundell T."/>
            <person name="Morin E."/>
            <person name="Murat C."/>
            <person name="Riley R."/>
            <person name="Ohm R."/>
            <person name="Sun H."/>
            <person name="Tunlid A."/>
            <person name="Henrissat B."/>
            <person name="Grigoriev I.V."/>
            <person name="Hibbett D.S."/>
            <person name="Martin F."/>
        </authorList>
    </citation>
    <scope>NUCLEOTIDE SEQUENCE [LARGE SCALE GENOMIC DNA]</scope>
    <source>
        <strain evidence="2">F 1598</strain>
    </source>
</reference>
<reference evidence="1 2" key="1">
    <citation type="submission" date="2014-04" db="EMBL/GenBank/DDBJ databases">
        <authorList>
            <consortium name="DOE Joint Genome Institute"/>
            <person name="Kuo A."/>
            <person name="Tarkka M."/>
            <person name="Buscot F."/>
            <person name="Kohler A."/>
            <person name="Nagy L.G."/>
            <person name="Floudas D."/>
            <person name="Copeland A."/>
            <person name="Barry K.W."/>
            <person name="Cichocki N."/>
            <person name="Veneault-Fourrey C."/>
            <person name="LaButti K."/>
            <person name="Lindquist E.A."/>
            <person name="Lipzen A."/>
            <person name="Lundell T."/>
            <person name="Morin E."/>
            <person name="Murat C."/>
            <person name="Sun H."/>
            <person name="Tunlid A."/>
            <person name="Henrissat B."/>
            <person name="Grigoriev I.V."/>
            <person name="Hibbett D.S."/>
            <person name="Martin F."/>
            <person name="Nordberg H.P."/>
            <person name="Cantor M.N."/>
            <person name="Hua S.X."/>
        </authorList>
    </citation>
    <scope>NUCLEOTIDE SEQUENCE [LARGE SCALE GENOMIC DNA]</scope>
    <source>
        <strain evidence="1 2">F 1598</strain>
    </source>
</reference>
<proteinExistence type="predicted"/>
<gene>
    <name evidence="1" type="ORF">PILCRDRAFT_686274</name>
</gene>
<dbReference type="Proteomes" id="UP000054166">
    <property type="component" value="Unassembled WGS sequence"/>
</dbReference>
<evidence type="ECO:0000313" key="1">
    <source>
        <dbReference type="EMBL" id="KIM75163.1"/>
    </source>
</evidence>
<dbReference type="AlphaFoldDB" id="A0A0C3AMQ4"/>
<dbReference type="HOGENOM" id="CLU_2498674_0_0_1"/>
<protein>
    <submittedName>
        <fullName evidence="1">Uncharacterized protein</fullName>
    </submittedName>
</protein>
<sequence length="86" mass="9756">MLTHVMRGPATKAIRFQPEEINNLSYNLFMTDANFRNSNMVSILSRELNNSIRKARHAVHVSFVGDLEIAMGGQLNALFMRENFTG</sequence>
<keyword evidence="2" id="KW-1185">Reference proteome</keyword>
<organism evidence="1 2">
    <name type="scientific">Piloderma croceum (strain F 1598)</name>
    <dbReference type="NCBI Taxonomy" id="765440"/>
    <lineage>
        <taxon>Eukaryota</taxon>
        <taxon>Fungi</taxon>
        <taxon>Dikarya</taxon>
        <taxon>Basidiomycota</taxon>
        <taxon>Agaricomycotina</taxon>
        <taxon>Agaricomycetes</taxon>
        <taxon>Agaricomycetidae</taxon>
        <taxon>Atheliales</taxon>
        <taxon>Atheliaceae</taxon>
        <taxon>Piloderma</taxon>
    </lineage>
</organism>
<dbReference type="InParanoid" id="A0A0C3AMQ4"/>
<dbReference type="EMBL" id="KN833050">
    <property type="protein sequence ID" value="KIM75163.1"/>
    <property type="molecule type" value="Genomic_DNA"/>
</dbReference>
<accession>A0A0C3AMQ4</accession>
<name>A0A0C3AMQ4_PILCF</name>
<evidence type="ECO:0000313" key="2">
    <source>
        <dbReference type="Proteomes" id="UP000054166"/>
    </source>
</evidence>